<protein>
    <recommendedName>
        <fullName evidence="5">Transferase</fullName>
    </recommendedName>
</protein>
<sequence length="262" mass="29228">MTILKKYFLFILVLIVPPCRFKNWILRLFGCDVAQDASIGFLLFFGKFIKVGEKSKLGSFSYYGSGVEINVHKNTNIGHFNVFSGDFCLTQEEGSVISNFVQIKNGGTSVIPEKSFFHLGDFTKITSKHYFDVSCSIVFGSNCVVGGRDSQFWTHGFLHQEYGSKRYISLNSIKIDDGVYIASRVLINPGTHVEYNVNILAGSVVSGHIKAGLVVASSGKKVIMDLKEKSIDELYHIDFDYKCKNPRLLTKKGRGNDENSSC</sequence>
<organism evidence="3 4">
    <name type="scientific">Vibrio inusitatus NBRC 102082</name>
    <dbReference type="NCBI Taxonomy" id="1219070"/>
    <lineage>
        <taxon>Bacteria</taxon>
        <taxon>Pseudomonadati</taxon>
        <taxon>Pseudomonadota</taxon>
        <taxon>Gammaproteobacteria</taxon>
        <taxon>Vibrionales</taxon>
        <taxon>Vibrionaceae</taxon>
        <taxon>Vibrio</taxon>
    </lineage>
</organism>
<evidence type="ECO:0000313" key="4">
    <source>
        <dbReference type="Proteomes" id="UP000318717"/>
    </source>
</evidence>
<keyword evidence="4" id="KW-1185">Reference proteome</keyword>
<comment type="similarity">
    <text evidence="1">Belongs to the transferase hexapeptide repeat family.</text>
</comment>
<dbReference type="Proteomes" id="UP000318717">
    <property type="component" value="Unassembled WGS sequence"/>
</dbReference>
<dbReference type="PANTHER" id="PTHR23416">
    <property type="entry name" value="SIALIC ACID SYNTHASE-RELATED"/>
    <property type="match status" value="1"/>
</dbReference>
<evidence type="ECO:0000313" key="3">
    <source>
        <dbReference type="EMBL" id="GEA52296.1"/>
    </source>
</evidence>
<dbReference type="InterPro" id="IPR011004">
    <property type="entry name" value="Trimer_LpxA-like_sf"/>
</dbReference>
<dbReference type="RefSeq" id="WP_141346746.1">
    <property type="nucleotide sequence ID" value="NZ_BJLF01000018.1"/>
</dbReference>
<keyword evidence="2" id="KW-0808">Transferase</keyword>
<dbReference type="SUPFAM" id="SSF51161">
    <property type="entry name" value="Trimeric LpxA-like enzymes"/>
    <property type="match status" value="1"/>
</dbReference>
<evidence type="ECO:0008006" key="5">
    <source>
        <dbReference type="Google" id="ProtNLM"/>
    </source>
</evidence>
<evidence type="ECO:0000256" key="2">
    <source>
        <dbReference type="ARBA" id="ARBA00022679"/>
    </source>
</evidence>
<dbReference type="InterPro" id="IPR051159">
    <property type="entry name" value="Hexapeptide_acetyltransf"/>
</dbReference>
<dbReference type="GO" id="GO:0005829">
    <property type="term" value="C:cytosol"/>
    <property type="evidence" value="ECO:0007669"/>
    <property type="project" value="TreeGrafter"/>
</dbReference>
<dbReference type="AlphaFoldDB" id="A0A4Y3HYT7"/>
<accession>A0A4Y3HYT7</accession>
<dbReference type="EMBL" id="BJLF01000018">
    <property type="protein sequence ID" value="GEA52296.1"/>
    <property type="molecule type" value="Genomic_DNA"/>
</dbReference>
<evidence type="ECO:0000256" key="1">
    <source>
        <dbReference type="ARBA" id="ARBA00007274"/>
    </source>
</evidence>
<dbReference type="Gene3D" id="2.160.10.10">
    <property type="entry name" value="Hexapeptide repeat proteins"/>
    <property type="match status" value="1"/>
</dbReference>
<gene>
    <name evidence="3" type="ORF">VIN01S_31000</name>
</gene>
<reference evidence="3 4" key="1">
    <citation type="submission" date="2019-06" db="EMBL/GenBank/DDBJ databases">
        <title>Whole genome shotgun sequence of Vibrio inusitatus NBRC 102082.</title>
        <authorList>
            <person name="Hosoyama A."/>
            <person name="Uohara A."/>
            <person name="Ohji S."/>
            <person name="Ichikawa N."/>
        </authorList>
    </citation>
    <scope>NUCLEOTIDE SEQUENCE [LARGE SCALE GENOMIC DNA]</scope>
    <source>
        <strain evidence="3 4">NBRC 102082</strain>
    </source>
</reference>
<comment type="caution">
    <text evidence="3">The sequence shown here is derived from an EMBL/GenBank/DDBJ whole genome shotgun (WGS) entry which is preliminary data.</text>
</comment>
<dbReference type="OrthoDB" id="272049at2"/>
<proteinExistence type="inferred from homology"/>
<name>A0A4Y3HYT7_9VIBR</name>
<dbReference type="PANTHER" id="PTHR23416:SF23">
    <property type="entry name" value="ACETYLTRANSFERASE C18B11.09C-RELATED"/>
    <property type="match status" value="1"/>
</dbReference>
<dbReference type="GO" id="GO:0008374">
    <property type="term" value="F:O-acyltransferase activity"/>
    <property type="evidence" value="ECO:0007669"/>
    <property type="project" value="TreeGrafter"/>
</dbReference>